<dbReference type="CDD" id="cd11318">
    <property type="entry name" value="AmyAc_bac_fung_AmyA"/>
    <property type="match status" value="1"/>
</dbReference>
<evidence type="ECO:0000256" key="1">
    <source>
        <dbReference type="ARBA" id="ARBA00001913"/>
    </source>
</evidence>
<evidence type="ECO:0000256" key="5">
    <source>
        <dbReference type="ARBA" id="ARBA00022525"/>
    </source>
</evidence>
<keyword evidence="6 12" id="KW-0479">Metal-binding</keyword>
<evidence type="ECO:0000256" key="8">
    <source>
        <dbReference type="ARBA" id="ARBA00022801"/>
    </source>
</evidence>
<keyword evidence="8" id="KW-0378">Hydrolase</keyword>
<dbReference type="Pfam" id="PF09154">
    <property type="entry name" value="Alpha-amy_C_pro"/>
    <property type="match status" value="1"/>
</dbReference>
<feature type="active site" description="Nucleophile" evidence="11">
    <location>
        <position position="267"/>
    </location>
</feature>
<feature type="binding site" evidence="12">
    <location>
        <position position="271"/>
    </location>
    <ligand>
        <name>Ca(2+)</name>
        <dbReference type="ChEBI" id="CHEBI:29108"/>
        <label>1</label>
    </ligand>
</feature>
<proteinExistence type="inferred from homology"/>
<dbReference type="GO" id="GO:0004553">
    <property type="term" value="F:hydrolase activity, hydrolyzing O-glycosyl compounds"/>
    <property type="evidence" value="ECO:0007669"/>
    <property type="project" value="InterPro"/>
</dbReference>
<accession>W4QZ53</accession>
<dbReference type="GO" id="GO:0005576">
    <property type="term" value="C:extracellular region"/>
    <property type="evidence" value="ECO:0007669"/>
    <property type="project" value="UniProtKB-SubCell"/>
</dbReference>
<comment type="cofactor">
    <cofactor evidence="1">
        <name>Ca(2+)</name>
        <dbReference type="ChEBI" id="CHEBI:29108"/>
    </cofactor>
</comment>
<dbReference type="STRING" id="1236973.JCM9157_3787"/>
<evidence type="ECO:0000256" key="4">
    <source>
        <dbReference type="ARBA" id="ARBA00008061"/>
    </source>
</evidence>
<evidence type="ECO:0000259" key="13">
    <source>
        <dbReference type="SMART" id="SM00642"/>
    </source>
</evidence>
<dbReference type="AlphaFoldDB" id="W4QZ53"/>
<dbReference type="Gene3D" id="2.60.40.1180">
    <property type="entry name" value="Golgi alpha-mannosidase II"/>
    <property type="match status" value="1"/>
</dbReference>
<dbReference type="FunFam" id="2.40.30.140:FF:000002">
    <property type="entry name" value="Alpha-amylase"/>
    <property type="match status" value="1"/>
</dbReference>
<keyword evidence="5" id="KW-0964">Secreted</keyword>
<dbReference type="InterPro" id="IPR006047">
    <property type="entry name" value="GH13_cat_dom"/>
</dbReference>
<evidence type="ECO:0000256" key="3">
    <source>
        <dbReference type="ARBA" id="ARBA00004613"/>
    </source>
</evidence>
<dbReference type="GO" id="GO:0005509">
    <property type="term" value="F:calcium ion binding"/>
    <property type="evidence" value="ECO:0007669"/>
    <property type="project" value="InterPro"/>
</dbReference>
<feature type="binding site" evidence="12">
    <location>
        <position position="219"/>
    </location>
    <ligand>
        <name>Ca(2+)</name>
        <dbReference type="ChEBI" id="CHEBI:29108"/>
        <label>2</label>
    </ligand>
</feature>
<dbReference type="SMR" id="W4QZ53"/>
<evidence type="ECO:0000256" key="12">
    <source>
        <dbReference type="PIRSR" id="PIRSR001021-2"/>
    </source>
</evidence>
<comment type="subcellular location">
    <subcellularLocation>
        <location evidence="3">Secreted</location>
    </subcellularLocation>
</comment>
<dbReference type="Gene3D" id="3.20.20.80">
    <property type="entry name" value="Glycosidases"/>
    <property type="match status" value="1"/>
</dbReference>
<dbReference type="RefSeq" id="WP_081734227.1">
    <property type="nucleotide sequence ID" value="NZ_BAUV01000038.1"/>
</dbReference>
<feature type="binding site" evidence="12">
    <location>
        <position position="194"/>
    </location>
    <ligand>
        <name>Ca(2+)</name>
        <dbReference type="ChEBI" id="CHEBI:29108"/>
        <label>2</label>
    </ligand>
</feature>
<feature type="binding site" evidence="12">
    <location>
        <position position="463"/>
    </location>
    <ligand>
        <name>Ca(2+)</name>
        <dbReference type="ChEBI" id="CHEBI:29108"/>
        <label>3</label>
    </ligand>
</feature>
<keyword evidence="10" id="KW-0326">Glycosidase</keyword>
<gene>
    <name evidence="14" type="ORF">JCM9157_3787</name>
</gene>
<dbReference type="NCBIfam" id="NF006969">
    <property type="entry name" value="PRK09441.1-2"/>
    <property type="match status" value="1"/>
</dbReference>
<protein>
    <submittedName>
        <fullName evidence="14">Cytoplasmic alpha-amylase</fullName>
    </submittedName>
</protein>
<keyword evidence="12" id="KW-0106">Calcium</keyword>
<organism evidence="14 15">
    <name type="scientific">Halalkalibacter akibai (strain ATCC 43226 / DSM 21942 / CIP 109018 / JCM 9157 / 1139)</name>
    <name type="common">Bacillus akibai</name>
    <dbReference type="NCBI Taxonomy" id="1236973"/>
    <lineage>
        <taxon>Bacteria</taxon>
        <taxon>Bacillati</taxon>
        <taxon>Bacillota</taxon>
        <taxon>Bacilli</taxon>
        <taxon>Bacillales</taxon>
        <taxon>Bacillaceae</taxon>
        <taxon>Halalkalibacter</taxon>
    </lineage>
</organism>
<dbReference type="Proteomes" id="UP000018896">
    <property type="component" value="Unassembled WGS sequence"/>
</dbReference>
<comment type="caution">
    <text evidence="14">The sequence shown here is derived from an EMBL/GenBank/DDBJ whole genome shotgun (WGS) entry which is preliminary data.</text>
</comment>
<dbReference type="SMART" id="SM00642">
    <property type="entry name" value="Aamy"/>
    <property type="match status" value="1"/>
</dbReference>
<keyword evidence="9" id="KW-0119">Carbohydrate metabolism</keyword>
<keyword evidence="15" id="KW-1185">Reference proteome</keyword>
<dbReference type="SUPFAM" id="SSF51445">
    <property type="entry name" value="(Trans)glycosidases"/>
    <property type="match status" value="1"/>
</dbReference>
<comment type="cofactor">
    <cofactor evidence="2">
        <name>Na(+)</name>
        <dbReference type="ChEBI" id="CHEBI:29101"/>
    </cofactor>
</comment>
<feature type="binding site" evidence="12">
    <location>
        <position position="230"/>
    </location>
    <ligand>
        <name>Ca(2+)</name>
        <dbReference type="ChEBI" id="CHEBI:29108"/>
        <label>1</label>
    </ligand>
</feature>
<evidence type="ECO:0000256" key="6">
    <source>
        <dbReference type="ARBA" id="ARBA00022723"/>
    </source>
</evidence>
<feature type="active site" description="Proton donor" evidence="11">
    <location>
        <position position="297"/>
    </location>
</feature>
<feature type="binding site" evidence="12">
    <location>
        <position position="336"/>
    </location>
    <ligand>
        <name>Ca(2+)</name>
        <dbReference type="ChEBI" id="CHEBI:29108"/>
        <label>3</label>
    </ligand>
</feature>
<evidence type="ECO:0000256" key="10">
    <source>
        <dbReference type="ARBA" id="ARBA00023295"/>
    </source>
</evidence>
<dbReference type="InterPro" id="IPR015237">
    <property type="entry name" value="Alpha-amylase_C_pro"/>
</dbReference>
<evidence type="ECO:0000256" key="11">
    <source>
        <dbReference type="PIRSR" id="PIRSR001021-1"/>
    </source>
</evidence>
<dbReference type="NCBIfam" id="NF006972">
    <property type="entry name" value="PRK09441.1-5"/>
    <property type="match status" value="1"/>
</dbReference>
<dbReference type="PIRSF" id="PIRSF001021">
    <property type="entry name" value="Alph-amls_thrmst"/>
    <property type="match status" value="1"/>
</dbReference>
<evidence type="ECO:0000313" key="14">
    <source>
        <dbReference type="EMBL" id="GAE36589.1"/>
    </source>
</evidence>
<dbReference type="EMBL" id="BAUV01000038">
    <property type="protein sequence ID" value="GAE36589.1"/>
    <property type="molecule type" value="Genomic_DNA"/>
</dbReference>
<dbReference type="eggNOG" id="COG0366">
    <property type="taxonomic scope" value="Bacteria"/>
</dbReference>
<dbReference type="Gene3D" id="2.40.30.140">
    <property type="match status" value="1"/>
</dbReference>
<dbReference type="GO" id="GO:0005975">
    <property type="term" value="P:carbohydrate metabolic process"/>
    <property type="evidence" value="ECO:0007669"/>
    <property type="project" value="InterPro"/>
</dbReference>
<evidence type="ECO:0000256" key="2">
    <source>
        <dbReference type="ARBA" id="ARBA00001959"/>
    </source>
</evidence>
<evidence type="ECO:0000256" key="7">
    <source>
        <dbReference type="ARBA" id="ARBA00022729"/>
    </source>
</evidence>
<feature type="binding site" evidence="12">
    <location>
        <position position="238"/>
    </location>
    <ligand>
        <name>Ca(2+)</name>
        <dbReference type="ChEBI" id="CHEBI:29108"/>
        <label>2</label>
    </ligand>
</feature>
<keyword evidence="7" id="KW-0732">Signal</keyword>
<evidence type="ECO:0000313" key="15">
    <source>
        <dbReference type="Proteomes" id="UP000018896"/>
    </source>
</evidence>
<feature type="binding site" evidence="12">
    <location>
        <position position="137"/>
    </location>
    <ligand>
        <name>Ca(2+)</name>
        <dbReference type="ChEBI" id="CHEBI:29108"/>
        <label>1</label>
    </ligand>
</feature>
<dbReference type="PANTHER" id="PTHR43447">
    <property type="entry name" value="ALPHA-AMYLASE"/>
    <property type="match status" value="1"/>
</dbReference>
<comment type="similarity">
    <text evidence="4">Belongs to the glycosyl hydrolase 13 family.</text>
</comment>
<dbReference type="InterPro" id="IPR013780">
    <property type="entry name" value="Glyco_hydro_b"/>
</dbReference>
<dbReference type="InterPro" id="IPR013776">
    <property type="entry name" value="A-amylase_thermo"/>
</dbReference>
<reference evidence="14 15" key="1">
    <citation type="journal article" date="2014" name="Genome Announc.">
        <title>Draft Genome Sequences of Three Alkaliphilic Bacillus Strains, Bacillus wakoensis JCM 9140T, Bacillus akibai JCM 9157T, and Bacillus hemicellulosilyticus JCM 9152T.</title>
        <authorList>
            <person name="Yuki M."/>
            <person name="Oshima K."/>
            <person name="Suda W."/>
            <person name="Oshida Y."/>
            <person name="Kitamura K."/>
            <person name="Iida T."/>
            <person name="Hattori M."/>
            <person name="Ohkuma M."/>
        </authorList>
    </citation>
    <scope>NUCLEOTIDE SEQUENCE [LARGE SCALE GENOMIC DNA]</scope>
    <source>
        <strain evidence="14 15">JCM 9157</strain>
    </source>
</reference>
<feature type="domain" description="Glycosyl hydrolase family 13 catalytic" evidence="13">
    <location>
        <begin position="38"/>
        <end position="424"/>
    </location>
</feature>
<dbReference type="Pfam" id="PF00128">
    <property type="entry name" value="Alpha-amylase"/>
    <property type="match status" value="1"/>
</dbReference>
<feature type="binding site" evidence="12">
    <location>
        <position position="236"/>
    </location>
    <ligand>
        <name>Ca(2+)</name>
        <dbReference type="ChEBI" id="CHEBI:29108"/>
        <label>1</label>
    </ligand>
</feature>
<dbReference type="NCBIfam" id="NF006968">
    <property type="entry name" value="PRK09441.1-1"/>
    <property type="match status" value="1"/>
</dbReference>
<dbReference type="InterPro" id="IPR017853">
    <property type="entry name" value="GH"/>
</dbReference>
<sequence length="516" mass="58958">MRNWKNGFMSFLLAFLLVITSIPFNSVNVEAHHNGTNGTMMQYFEWYLPNDGNHWNRLRSDASNLKDKGISAVWIPPAWKGASQNDVGYGAYDLYDLGEFNQKGTIRTKYGTRNQLQAAVNALKSNGIQVYGDVVMNHKGGADATEMVRAVEVNPNNRNQEVSGEYTIEAWTKFDFPGRGNTHSNFKWRWYHFDGVDWDQSRKLNNRIYKFRGDGKGWDWEVDTENGNYDYLMYADIDMDHPEVVNELRNWGVWYTNTLGLDGFRIDAVKHIKYSFTRDWINHVRSATGKNMFAVAEFWKNDLGAIENYLNKTNWNHSVFDVPLHYNLYNASKSGGNYDMRQIFNGTVVQRHPMHAVTFVDNHDSQPEEALESFVEEWFKPLAYALTLTREQGYPSVFYGDYYGIPTHGVPAMKSKIDPILEARQKYAYGRQNDYLDHHNIIGWTREGNTAHPNSGLATIMSDGAGGNKWMFVGRNKAGQVWTDITGNRAGTVTINADGWGNFSVNGGSVSIWVNK</sequence>
<evidence type="ECO:0000256" key="9">
    <source>
        <dbReference type="ARBA" id="ARBA00023277"/>
    </source>
</evidence>
<dbReference type="SUPFAM" id="SSF51011">
    <property type="entry name" value="Glycosyl hydrolase domain"/>
    <property type="match status" value="1"/>
</dbReference>
<name>W4QZ53_HALA3</name>